<dbReference type="SUPFAM" id="SSF46785">
    <property type="entry name" value="Winged helix' DNA-binding domain"/>
    <property type="match status" value="1"/>
</dbReference>
<dbReference type="Pfam" id="PF12802">
    <property type="entry name" value="MarR_2"/>
    <property type="match status" value="1"/>
</dbReference>
<protein>
    <submittedName>
        <fullName evidence="3">Transcriptional regulator, MarR family</fullName>
    </submittedName>
</protein>
<keyword evidence="4" id="KW-1185">Reference proteome</keyword>
<dbReference type="InterPro" id="IPR036390">
    <property type="entry name" value="WH_DNA-bd_sf"/>
</dbReference>
<dbReference type="Proteomes" id="UP000243904">
    <property type="component" value="Chromosome I"/>
</dbReference>
<gene>
    <name evidence="3" type="ORF">SAMN05444158_3060</name>
</gene>
<dbReference type="PANTHER" id="PTHR33164:SF101">
    <property type="entry name" value="TRANSCRIPTIONAL REPRESSOR MPRA"/>
    <property type="match status" value="1"/>
</dbReference>
<organism evidence="3 4">
    <name type="scientific">Bradyrhizobium canariense</name>
    <dbReference type="NCBI Taxonomy" id="255045"/>
    <lineage>
        <taxon>Bacteria</taxon>
        <taxon>Pseudomonadati</taxon>
        <taxon>Pseudomonadota</taxon>
        <taxon>Alphaproteobacteria</taxon>
        <taxon>Hyphomicrobiales</taxon>
        <taxon>Nitrobacteraceae</taxon>
        <taxon>Bradyrhizobium</taxon>
    </lineage>
</organism>
<evidence type="ECO:0000313" key="4">
    <source>
        <dbReference type="Proteomes" id="UP000243904"/>
    </source>
</evidence>
<dbReference type="AlphaFoldDB" id="A0A1H1UR51"/>
<dbReference type="EMBL" id="LT629750">
    <property type="protein sequence ID" value="SDS74751.1"/>
    <property type="molecule type" value="Genomic_DNA"/>
</dbReference>
<evidence type="ECO:0000259" key="2">
    <source>
        <dbReference type="PROSITE" id="PS50995"/>
    </source>
</evidence>
<dbReference type="RefSeq" id="WP_100386678.1">
    <property type="nucleotide sequence ID" value="NZ_LT629750.1"/>
</dbReference>
<feature type="domain" description="HTH marR-type" evidence="2">
    <location>
        <begin position="35"/>
        <end position="170"/>
    </location>
</feature>
<dbReference type="GO" id="GO:0003700">
    <property type="term" value="F:DNA-binding transcription factor activity"/>
    <property type="evidence" value="ECO:0007669"/>
    <property type="project" value="InterPro"/>
</dbReference>
<accession>A0A1H1UR51</accession>
<dbReference type="GO" id="GO:0006950">
    <property type="term" value="P:response to stress"/>
    <property type="evidence" value="ECO:0007669"/>
    <property type="project" value="TreeGrafter"/>
</dbReference>
<feature type="region of interest" description="Disordered" evidence="1">
    <location>
        <begin position="1"/>
        <end position="30"/>
    </location>
</feature>
<dbReference type="PANTHER" id="PTHR33164">
    <property type="entry name" value="TRANSCRIPTIONAL REGULATOR, MARR FAMILY"/>
    <property type="match status" value="1"/>
</dbReference>
<dbReference type="InterPro" id="IPR000835">
    <property type="entry name" value="HTH_MarR-typ"/>
</dbReference>
<dbReference type="PROSITE" id="PS50995">
    <property type="entry name" value="HTH_MARR_2"/>
    <property type="match status" value="1"/>
</dbReference>
<name>A0A1H1UR51_9BRAD</name>
<sequence length="183" mass="20345">MTERTRSLRAAGETWDEKPNPTGEAGNNGKNQDVIREFLWDLTSISVHLNDIRQFWAKALGISGPQWMILMAVADLDRGKGVPVKDVSTLLHVGQPFVTTQSKLLEKGGLLRRTSSKDDGRVVLMSLSEKASRQIRDLSSKQALLTRFLFSELESGELKDLADTISSLKKRLEKAGRRLAADI</sequence>
<evidence type="ECO:0000256" key="1">
    <source>
        <dbReference type="SAM" id="MobiDB-lite"/>
    </source>
</evidence>
<proteinExistence type="predicted"/>
<dbReference type="InterPro" id="IPR036388">
    <property type="entry name" value="WH-like_DNA-bd_sf"/>
</dbReference>
<dbReference type="SMART" id="SM00347">
    <property type="entry name" value="HTH_MARR"/>
    <property type="match status" value="1"/>
</dbReference>
<reference evidence="4" key="1">
    <citation type="submission" date="2016-10" db="EMBL/GenBank/DDBJ databases">
        <authorList>
            <person name="Varghese N."/>
            <person name="Submissions S."/>
        </authorList>
    </citation>
    <scope>NUCLEOTIDE SEQUENCE [LARGE SCALE GENOMIC DNA]</scope>
    <source>
        <strain evidence="4">GAS369</strain>
    </source>
</reference>
<dbReference type="Gene3D" id="1.10.10.10">
    <property type="entry name" value="Winged helix-like DNA-binding domain superfamily/Winged helix DNA-binding domain"/>
    <property type="match status" value="1"/>
</dbReference>
<evidence type="ECO:0000313" key="3">
    <source>
        <dbReference type="EMBL" id="SDS74751.1"/>
    </source>
</evidence>
<dbReference type="InterPro" id="IPR039422">
    <property type="entry name" value="MarR/SlyA-like"/>
</dbReference>